<evidence type="ECO:0000256" key="6">
    <source>
        <dbReference type="RuleBase" id="RU003732"/>
    </source>
</evidence>
<dbReference type="PATRIC" id="fig|1543721.4.peg.1129"/>
<dbReference type="NCBIfam" id="NF037979">
    <property type="entry name" value="Na_transp"/>
    <property type="match status" value="1"/>
</dbReference>
<feature type="transmembrane region" description="Helical" evidence="7">
    <location>
        <begin position="95"/>
        <end position="120"/>
    </location>
</feature>
<keyword evidence="6" id="KW-0769">Symport</keyword>
<accession>A0A0F7JYY2</accession>
<organism evidence="8 9">
    <name type="scientific">Sedimenticola thiotaurini</name>
    <dbReference type="NCBI Taxonomy" id="1543721"/>
    <lineage>
        <taxon>Bacteria</taxon>
        <taxon>Pseudomonadati</taxon>
        <taxon>Pseudomonadota</taxon>
        <taxon>Gammaproteobacteria</taxon>
        <taxon>Chromatiales</taxon>
        <taxon>Sedimenticolaceae</taxon>
        <taxon>Sedimenticola</taxon>
    </lineage>
</organism>
<keyword evidence="2 6" id="KW-0813">Transport</keyword>
<evidence type="ECO:0000313" key="9">
    <source>
        <dbReference type="Proteomes" id="UP000034410"/>
    </source>
</evidence>
<dbReference type="InterPro" id="IPR000175">
    <property type="entry name" value="Na/ntran_symport"/>
</dbReference>
<evidence type="ECO:0000256" key="5">
    <source>
        <dbReference type="ARBA" id="ARBA00023136"/>
    </source>
</evidence>
<dbReference type="Proteomes" id="UP000034410">
    <property type="component" value="Chromosome"/>
</dbReference>
<comment type="subcellular location">
    <subcellularLocation>
        <location evidence="1">Membrane</location>
        <topology evidence="1">Multi-pass membrane protein</topology>
    </subcellularLocation>
</comment>
<reference evidence="8 9" key="1">
    <citation type="journal article" date="2015" name="Genome Announc.">
        <title>Complete Genome Sequence of Sedimenticola thiotaurini Strain SIP-G1, a Polyphosphate- and Polyhydroxyalkanoate-Accumulating Sulfur-Oxidizing Gammaproteobacterium Isolated from Salt Marsh Sediments.</title>
        <authorList>
            <person name="Flood B.E."/>
            <person name="Jones D.S."/>
            <person name="Bailey J.V."/>
        </authorList>
    </citation>
    <scope>NUCLEOTIDE SEQUENCE [LARGE SCALE GENOMIC DNA]</scope>
    <source>
        <strain evidence="8 9">SIP-G1</strain>
    </source>
</reference>
<evidence type="ECO:0000313" key="8">
    <source>
        <dbReference type="EMBL" id="AKH19888.1"/>
    </source>
</evidence>
<dbReference type="PRINTS" id="PR00176">
    <property type="entry name" value="NANEUSMPORT"/>
</dbReference>
<dbReference type="InterPro" id="IPR047218">
    <property type="entry name" value="YocR/YhdH-like"/>
</dbReference>
<dbReference type="OrthoDB" id="9762833at2"/>
<evidence type="ECO:0000256" key="2">
    <source>
        <dbReference type="ARBA" id="ARBA00022448"/>
    </source>
</evidence>
<gene>
    <name evidence="8" type="ORF">AAY24_05455</name>
</gene>
<dbReference type="GO" id="GO:0016020">
    <property type="term" value="C:membrane"/>
    <property type="evidence" value="ECO:0007669"/>
    <property type="project" value="UniProtKB-SubCell"/>
</dbReference>
<keyword evidence="3 6" id="KW-0812">Transmembrane</keyword>
<keyword evidence="4 7" id="KW-1133">Transmembrane helix</keyword>
<dbReference type="PROSITE" id="PS00610">
    <property type="entry name" value="NA_NEUROTRAN_SYMP_1"/>
    <property type="match status" value="1"/>
</dbReference>
<feature type="transmembrane region" description="Helical" evidence="7">
    <location>
        <begin position="259"/>
        <end position="282"/>
    </location>
</feature>
<dbReference type="AlphaFoldDB" id="A0A0F7JYY2"/>
<evidence type="ECO:0000256" key="3">
    <source>
        <dbReference type="ARBA" id="ARBA00022692"/>
    </source>
</evidence>
<dbReference type="PANTHER" id="PTHR42948:SF1">
    <property type="entry name" value="TRANSPORTER"/>
    <property type="match status" value="1"/>
</dbReference>
<feature type="transmembrane region" description="Helical" evidence="7">
    <location>
        <begin position="178"/>
        <end position="198"/>
    </location>
</feature>
<feature type="transmembrane region" description="Helical" evidence="7">
    <location>
        <begin position="392"/>
        <end position="414"/>
    </location>
</feature>
<protein>
    <recommendedName>
        <fullName evidence="6">Transporter</fullName>
    </recommendedName>
</protein>
<evidence type="ECO:0000256" key="7">
    <source>
        <dbReference type="SAM" id="Phobius"/>
    </source>
</evidence>
<feature type="transmembrane region" description="Helical" evidence="7">
    <location>
        <begin position="12"/>
        <end position="32"/>
    </location>
</feature>
<dbReference type="CDD" id="cd10336">
    <property type="entry name" value="SLC6sbd_Tyt1-Like"/>
    <property type="match status" value="1"/>
</dbReference>
<feature type="transmembrane region" description="Helical" evidence="7">
    <location>
        <begin position="351"/>
        <end position="372"/>
    </location>
</feature>
<proteinExistence type="inferred from homology"/>
<feature type="transmembrane region" description="Helical" evidence="7">
    <location>
        <begin position="434"/>
        <end position="454"/>
    </location>
</feature>
<evidence type="ECO:0000256" key="4">
    <source>
        <dbReference type="ARBA" id="ARBA00022989"/>
    </source>
</evidence>
<dbReference type="PANTHER" id="PTHR42948">
    <property type="entry name" value="TRANSPORTER"/>
    <property type="match status" value="1"/>
</dbReference>
<name>A0A0F7JYY2_9GAMM</name>
<dbReference type="PROSITE" id="PS50267">
    <property type="entry name" value="NA_NEUROTRAN_SYMP_3"/>
    <property type="match status" value="1"/>
</dbReference>
<dbReference type="KEGG" id="seds:AAY24_05455"/>
<feature type="transmembrane region" description="Helical" evidence="7">
    <location>
        <begin position="44"/>
        <end position="63"/>
    </location>
</feature>
<dbReference type="EMBL" id="CP011412">
    <property type="protein sequence ID" value="AKH19888.1"/>
    <property type="molecule type" value="Genomic_DNA"/>
</dbReference>
<keyword evidence="9" id="KW-1185">Reference proteome</keyword>
<keyword evidence="5 7" id="KW-0472">Membrane</keyword>
<evidence type="ECO:0000256" key="1">
    <source>
        <dbReference type="ARBA" id="ARBA00004141"/>
    </source>
</evidence>
<dbReference type="GO" id="GO:0015293">
    <property type="term" value="F:symporter activity"/>
    <property type="evidence" value="ECO:0007669"/>
    <property type="project" value="UniProtKB-KW"/>
</dbReference>
<sequence length="457" mass="49338">MSKRISIHGQWSSRLMFVLAATGSAVGLGNVWKFPYMTGDNGGGAFILVYLLCLALVGIPIMMGEVLIGRRGRQCPVNSLQTLSIEAGASRAWGWLGWAGMLAGLIILSYYSVIAGWTLAYLMRMVAGAFERVTAEGASSIFTQLVTDPERLLAWHTIFMVMTIKVVSRGVGNGLEKAARILMPCLFLLLLIVLVYAARTGDFSQAYAYLFDSDFSSLTLSGVLSAMGHAFFSLSLGLGVMLMYGSYLPQGVSIARTSVLVGLLDLVVALLVGLAIFSLMFANDLAAGEGPGLIFQTLPIAFGQLPGGMLFGALFFLLLVFAAWTSSIALIEPLVAWLVENREIDRIRAAIWSGIVAWLLGIVTILSFSSWSFSFNFAGVLKRHGLFDVLDIAISSIILPLGGLGMALFVGWVLPRESVLDELGGSARIGFKIWYFIIRFITPAAMLLIFLRAIGVL</sequence>
<dbReference type="Pfam" id="PF00209">
    <property type="entry name" value="SNF"/>
    <property type="match status" value="2"/>
</dbReference>
<feature type="transmembrane region" description="Helical" evidence="7">
    <location>
        <begin position="218"/>
        <end position="247"/>
    </location>
</feature>
<comment type="similarity">
    <text evidence="6">Belongs to the sodium:neurotransmitter symporter (SNF) (TC 2.A.22) family.</text>
</comment>
<feature type="transmembrane region" description="Helical" evidence="7">
    <location>
        <begin position="152"/>
        <end position="171"/>
    </location>
</feature>
<dbReference type="SUPFAM" id="SSF161070">
    <property type="entry name" value="SNF-like"/>
    <property type="match status" value="1"/>
</dbReference>
<feature type="transmembrane region" description="Helical" evidence="7">
    <location>
        <begin position="313"/>
        <end position="339"/>
    </location>
</feature>
<dbReference type="InterPro" id="IPR037272">
    <property type="entry name" value="SNS_sf"/>
</dbReference>